<dbReference type="AlphaFoldDB" id="A0A484AWP9"/>
<dbReference type="Pfam" id="PF07165">
    <property type="entry name" value="DUF1397"/>
    <property type="match status" value="1"/>
</dbReference>
<protein>
    <recommendedName>
        <fullName evidence="5">Protein TsetseEP domain-containing protein</fullName>
    </recommendedName>
</protein>
<evidence type="ECO:0000256" key="1">
    <source>
        <dbReference type="SAM" id="Phobius"/>
    </source>
</evidence>
<evidence type="ECO:0000313" key="4">
    <source>
        <dbReference type="Proteomes" id="UP000295192"/>
    </source>
</evidence>
<dbReference type="InterPro" id="IPR009832">
    <property type="entry name" value="DUF1397"/>
</dbReference>
<sequence length="300" mass="34245">MQLPTQAWIWSILIVFVSLEAQAELNLDKLDMQSQIPEDLLKNSSFNQAKEAFRKKCIEVSGEKNGEQAYADIETGFLTLSECMNNIVNYTTMQKEIQEASPQGELDVVFNKYCAKRSNATECVDAFTNKLVPCLDKKELESLDVIKHIVKSLLNFVCHKDGDQIALFIAEEGFECLESQKDNIHQCFNSTFSTYFDEIDMQGNNKIKTIPKLVVEEKQCGDIITFENCVVRHLEHCSKITPANLIESMFNFIRNETLCRNYNQMALTGGANAFAHVTHINNILIFSIMLVILFKFSYFK</sequence>
<accession>A0A484AWP9</accession>
<dbReference type="Proteomes" id="UP000295192">
    <property type="component" value="Unassembled WGS sequence"/>
</dbReference>
<dbReference type="EMBL" id="LSRL02000475">
    <property type="protein sequence ID" value="TDG40824.1"/>
    <property type="molecule type" value="Genomic_DNA"/>
</dbReference>
<keyword evidence="1" id="KW-0472">Membrane</keyword>
<reference evidence="3 4" key="1">
    <citation type="journal article" date="2019" name="J. Hered.">
        <title>An Improved Genome Assembly for Drosophila navojoa, the Basal Species in the mojavensis Cluster.</title>
        <authorList>
            <person name="Vanderlinde T."/>
            <person name="Dupim E.G."/>
            <person name="Nazario-Yepiz N.O."/>
            <person name="Carvalho A.B."/>
        </authorList>
    </citation>
    <scope>NUCLEOTIDE SEQUENCE [LARGE SCALE GENOMIC DNA]</scope>
    <source>
        <strain evidence="3">Navoj_Jal97</strain>
        <tissue evidence="3">Whole organism</tissue>
    </source>
</reference>
<proteinExistence type="predicted"/>
<feature type="transmembrane region" description="Helical" evidence="1">
    <location>
        <begin position="273"/>
        <end position="294"/>
    </location>
</feature>
<dbReference type="PANTHER" id="PTHR20997">
    <property type="entry name" value="EG:BACR42I17.2 PROTEIN-RELATED"/>
    <property type="match status" value="1"/>
</dbReference>
<feature type="signal peptide" evidence="2">
    <location>
        <begin position="1"/>
        <end position="23"/>
    </location>
</feature>
<dbReference type="STRING" id="7232.A0A484AWP9"/>
<keyword evidence="4" id="KW-1185">Reference proteome</keyword>
<evidence type="ECO:0000313" key="3">
    <source>
        <dbReference type="EMBL" id="TDG40824.1"/>
    </source>
</evidence>
<dbReference type="OMA" id="FNKYCAK"/>
<evidence type="ECO:0000256" key="2">
    <source>
        <dbReference type="SAM" id="SignalP"/>
    </source>
</evidence>
<feature type="chain" id="PRO_5019714879" description="Protein TsetseEP domain-containing protein" evidence="2">
    <location>
        <begin position="24"/>
        <end position="300"/>
    </location>
</feature>
<gene>
    <name evidence="3" type="ORF">AWZ03_012755</name>
</gene>
<organism evidence="3 4">
    <name type="scientific">Drosophila navojoa</name>
    <name type="common">Fruit fly</name>
    <dbReference type="NCBI Taxonomy" id="7232"/>
    <lineage>
        <taxon>Eukaryota</taxon>
        <taxon>Metazoa</taxon>
        <taxon>Ecdysozoa</taxon>
        <taxon>Arthropoda</taxon>
        <taxon>Hexapoda</taxon>
        <taxon>Insecta</taxon>
        <taxon>Pterygota</taxon>
        <taxon>Neoptera</taxon>
        <taxon>Endopterygota</taxon>
        <taxon>Diptera</taxon>
        <taxon>Brachycera</taxon>
        <taxon>Muscomorpha</taxon>
        <taxon>Ephydroidea</taxon>
        <taxon>Drosophilidae</taxon>
        <taxon>Drosophila</taxon>
    </lineage>
</organism>
<keyword evidence="1" id="KW-0812">Transmembrane</keyword>
<name>A0A484AWP9_DRONA</name>
<evidence type="ECO:0008006" key="5">
    <source>
        <dbReference type="Google" id="ProtNLM"/>
    </source>
</evidence>
<comment type="caution">
    <text evidence="3">The sequence shown here is derived from an EMBL/GenBank/DDBJ whole genome shotgun (WGS) entry which is preliminary data.</text>
</comment>
<dbReference type="OrthoDB" id="6512861at2759"/>
<keyword evidence="1" id="KW-1133">Transmembrane helix</keyword>
<dbReference type="KEGG" id="dnv:108656758"/>
<dbReference type="PANTHER" id="PTHR20997:SF2">
    <property type="entry name" value="EG:BACR42I17.2 PROTEIN-RELATED"/>
    <property type="match status" value="1"/>
</dbReference>
<keyword evidence="2" id="KW-0732">Signal</keyword>